<reference evidence="1 2" key="1">
    <citation type="submission" date="2019-08" db="EMBL/GenBank/DDBJ databases">
        <title>The genome sequence of a newly discovered highly antifungal drug resistant Aspergillus species, Aspergillus tanneri NIH 1004.</title>
        <authorList>
            <person name="Mounaud S."/>
            <person name="Singh I."/>
            <person name="Joardar V."/>
            <person name="Pakala S."/>
            <person name="Pakala S."/>
            <person name="Venepally P."/>
            <person name="Chung J.K."/>
            <person name="Losada L."/>
            <person name="Nierman W.C."/>
        </authorList>
    </citation>
    <scope>NUCLEOTIDE SEQUENCE [LARGE SCALE GENOMIC DNA]</scope>
    <source>
        <strain evidence="1 2">NIH1004</strain>
    </source>
</reference>
<dbReference type="EMBL" id="QUQM01000010">
    <property type="protein sequence ID" value="KAA8641411.1"/>
    <property type="molecule type" value="Genomic_DNA"/>
</dbReference>
<proteinExistence type="predicted"/>
<evidence type="ECO:0000313" key="2">
    <source>
        <dbReference type="Proteomes" id="UP000324241"/>
    </source>
</evidence>
<dbReference type="OrthoDB" id="10524429at2759"/>
<comment type="caution">
    <text evidence="1">The sequence shown here is derived from an EMBL/GenBank/DDBJ whole genome shotgun (WGS) entry which is preliminary data.</text>
</comment>
<accession>A0A5M9M3X9</accession>
<sequence length="191" mass="21188">MEAHISIHLKLPPSSLRPGAIWVVSEEQDVSILEYISSTCTCRTQLSESHGAKEEEYESHGYVNRSGRKYRRLRALKKLPGLQLGLVDWEPVWEASGKLGEGTDHTGFTSGDQDPAHIECSAFSRILGSRLGSEGPEHLVQWSPTWEELETLEARSVEEFQKNHQDILSLLGVVEAVVDGVQGTGCPRNPQ</sequence>
<dbReference type="GeneID" id="54324578"/>
<dbReference type="Proteomes" id="UP000324241">
    <property type="component" value="Unassembled WGS sequence"/>
</dbReference>
<dbReference type="AlphaFoldDB" id="A0A5M9M3X9"/>
<protein>
    <submittedName>
        <fullName evidence="1">Uncharacterized protein</fullName>
    </submittedName>
</protein>
<evidence type="ECO:0000313" key="1">
    <source>
        <dbReference type="EMBL" id="KAA8641411.1"/>
    </source>
</evidence>
<gene>
    <name evidence="1" type="ORF">ATNIH1004_001876</name>
</gene>
<dbReference type="RefSeq" id="XP_033420773.1">
    <property type="nucleotide sequence ID" value="XM_033566571.1"/>
</dbReference>
<organism evidence="1 2">
    <name type="scientific">Aspergillus tanneri</name>
    <dbReference type="NCBI Taxonomy" id="1220188"/>
    <lineage>
        <taxon>Eukaryota</taxon>
        <taxon>Fungi</taxon>
        <taxon>Dikarya</taxon>
        <taxon>Ascomycota</taxon>
        <taxon>Pezizomycotina</taxon>
        <taxon>Eurotiomycetes</taxon>
        <taxon>Eurotiomycetidae</taxon>
        <taxon>Eurotiales</taxon>
        <taxon>Aspergillaceae</taxon>
        <taxon>Aspergillus</taxon>
        <taxon>Aspergillus subgen. Circumdati</taxon>
    </lineage>
</organism>
<name>A0A5M9M3X9_9EURO</name>